<dbReference type="STRING" id="3821.A0A151RWE3"/>
<reference evidence="1" key="1">
    <citation type="journal article" date="2012" name="Nat. Biotechnol.">
        <title>Draft genome sequence of pigeonpea (Cajanus cajan), an orphan legume crop of resource-poor farmers.</title>
        <authorList>
            <person name="Varshney R.K."/>
            <person name="Chen W."/>
            <person name="Li Y."/>
            <person name="Bharti A.K."/>
            <person name="Saxena R.K."/>
            <person name="Schlueter J.A."/>
            <person name="Donoghue M.T."/>
            <person name="Azam S."/>
            <person name="Fan G."/>
            <person name="Whaley A.M."/>
            <person name="Farmer A.D."/>
            <person name="Sheridan J."/>
            <person name="Iwata A."/>
            <person name="Tuteja R."/>
            <person name="Penmetsa R.V."/>
            <person name="Wu W."/>
            <person name="Upadhyaya H.D."/>
            <person name="Yang S.P."/>
            <person name="Shah T."/>
            <person name="Saxena K.B."/>
            <person name="Michael T."/>
            <person name="McCombie W.R."/>
            <person name="Yang B."/>
            <person name="Zhang G."/>
            <person name="Yang H."/>
            <person name="Wang J."/>
            <person name="Spillane C."/>
            <person name="Cook D.R."/>
            <person name="May G.D."/>
            <person name="Xu X."/>
            <person name="Jackson S.A."/>
        </authorList>
    </citation>
    <scope>NUCLEOTIDE SEQUENCE [LARGE SCALE GENOMIC DNA]</scope>
</reference>
<keyword evidence="2" id="KW-1185">Reference proteome</keyword>
<dbReference type="Gramene" id="C.cajan_33594.t">
    <property type="protein sequence ID" value="C.cajan_33594.t"/>
    <property type="gene ID" value="C.cajan_33594"/>
</dbReference>
<dbReference type="AlphaFoldDB" id="A0A151RWE3"/>
<dbReference type="Gene3D" id="3.20.20.80">
    <property type="entry name" value="Glycosidases"/>
    <property type="match status" value="1"/>
</dbReference>
<accession>A0A151RWE3</accession>
<evidence type="ECO:0000313" key="1">
    <source>
        <dbReference type="EMBL" id="KYP46865.1"/>
    </source>
</evidence>
<sequence length="120" mass="14175">MFRLSSDGRRTFLLNLDTEDLKSDGWDNLADEKPVIHSFSGISIYEMHLRDLLFTSKERRRKLLFVSGNLQRRKGEKKVREAWFASSHKSEERRRKSRKICENPEMSLSHACIINYTKEA</sequence>
<organism evidence="1 2">
    <name type="scientific">Cajanus cajan</name>
    <name type="common">Pigeon pea</name>
    <name type="synonym">Cajanus indicus</name>
    <dbReference type="NCBI Taxonomy" id="3821"/>
    <lineage>
        <taxon>Eukaryota</taxon>
        <taxon>Viridiplantae</taxon>
        <taxon>Streptophyta</taxon>
        <taxon>Embryophyta</taxon>
        <taxon>Tracheophyta</taxon>
        <taxon>Spermatophyta</taxon>
        <taxon>Magnoliopsida</taxon>
        <taxon>eudicotyledons</taxon>
        <taxon>Gunneridae</taxon>
        <taxon>Pentapetalae</taxon>
        <taxon>rosids</taxon>
        <taxon>fabids</taxon>
        <taxon>Fabales</taxon>
        <taxon>Fabaceae</taxon>
        <taxon>Papilionoideae</taxon>
        <taxon>50 kb inversion clade</taxon>
        <taxon>NPAAA clade</taxon>
        <taxon>indigoferoid/millettioid clade</taxon>
        <taxon>Phaseoleae</taxon>
        <taxon>Cajanus</taxon>
    </lineage>
</organism>
<gene>
    <name evidence="1" type="ORF">KK1_031511</name>
</gene>
<proteinExistence type="predicted"/>
<protein>
    <submittedName>
        <fullName evidence="1">Uncharacterized protein</fullName>
    </submittedName>
</protein>
<name>A0A151RWE3_CAJCA</name>
<evidence type="ECO:0000313" key="2">
    <source>
        <dbReference type="Proteomes" id="UP000075243"/>
    </source>
</evidence>
<dbReference type="Proteomes" id="UP000075243">
    <property type="component" value="Unassembled WGS sequence"/>
</dbReference>
<dbReference type="EMBL" id="KQ483544">
    <property type="protein sequence ID" value="KYP46865.1"/>
    <property type="molecule type" value="Genomic_DNA"/>
</dbReference>